<reference evidence="1 2" key="1">
    <citation type="journal article" date="2014" name="Antonie Van Leeuwenhoek">
        <title>Hyphomonas beringensis sp. nov. and Hyphomonas chukchiensis sp. nov., isolated from surface seawater of the Bering Sea and Chukchi Sea.</title>
        <authorList>
            <person name="Li C."/>
            <person name="Lai Q."/>
            <person name="Li G."/>
            <person name="Dong C."/>
            <person name="Wang J."/>
            <person name="Liao Y."/>
            <person name="Shao Z."/>
        </authorList>
    </citation>
    <scope>NUCLEOTIDE SEQUENCE [LARGE SCALE GENOMIC DNA]</scope>
    <source>
        <strain evidence="1 2">22II1-22F38</strain>
    </source>
</reference>
<dbReference type="OrthoDB" id="7619397at2"/>
<dbReference type="STRING" id="1280948.HY36_10485"/>
<accession>A0A059DXS6</accession>
<dbReference type="PATRIC" id="fig|1280948.3.peg.3224"/>
<name>A0A059DXS6_9PROT</name>
<gene>
    <name evidence="1" type="ORF">HY36_10485</name>
</gene>
<evidence type="ECO:0000313" key="1">
    <source>
        <dbReference type="EMBL" id="KCZ58278.1"/>
    </source>
</evidence>
<comment type="caution">
    <text evidence="1">The sequence shown here is derived from an EMBL/GenBank/DDBJ whole genome shotgun (WGS) entry which is preliminary data.</text>
</comment>
<keyword evidence="2" id="KW-1185">Reference proteome</keyword>
<dbReference type="RefSeq" id="WP_035554814.1">
    <property type="nucleotide sequence ID" value="NZ_AWFH01000061.1"/>
</dbReference>
<protein>
    <recommendedName>
        <fullName evidence="3">CYTH domain-containing protein</fullName>
    </recommendedName>
</protein>
<dbReference type="AlphaFoldDB" id="A0A059DXS6"/>
<evidence type="ECO:0000313" key="2">
    <source>
        <dbReference type="Proteomes" id="UP000024547"/>
    </source>
</evidence>
<sequence>MMSSAAPAMWEYRIWPDDAGAMAYQLQTTLHFVEELPRTDTYFMATARAPAQAKLRGGARFDIKELLAREAGLELWRPVIAAEFPFDDEDRATLARLYPAIPHSLQSLAALRDAFLAEGAELTVDKKRQIATEPGGLRAEITSASLGEGARTTLCLEHESAVELARHVDRFGFSDLPNLSYSVWLRQHL</sequence>
<dbReference type="EMBL" id="AWFH01000061">
    <property type="protein sequence ID" value="KCZ58278.1"/>
    <property type="molecule type" value="Genomic_DNA"/>
</dbReference>
<organism evidence="1 2">
    <name type="scientific">Hyphomonas atlantica</name>
    <dbReference type="NCBI Taxonomy" id="1280948"/>
    <lineage>
        <taxon>Bacteria</taxon>
        <taxon>Pseudomonadati</taxon>
        <taxon>Pseudomonadota</taxon>
        <taxon>Alphaproteobacteria</taxon>
        <taxon>Hyphomonadales</taxon>
        <taxon>Hyphomonadaceae</taxon>
        <taxon>Hyphomonas</taxon>
    </lineage>
</organism>
<evidence type="ECO:0008006" key="3">
    <source>
        <dbReference type="Google" id="ProtNLM"/>
    </source>
</evidence>
<dbReference type="Proteomes" id="UP000024547">
    <property type="component" value="Unassembled WGS sequence"/>
</dbReference>
<proteinExistence type="predicted"/>